<dbReference type="Proteomes" id="UP001187192">
    <property type="component" value="Unassembled WGS sequence"/>
</dbReference>
<sequence>MLKLVGFFAEAAENGVELDYNTQIKMVFKTLLKDFVGFKAAYNLGNKELGLTELMRQLQAYELMINDGVPVQSKGKANLVVATSSGPLGNKKKKQKQRKQGASSSSIPPCHFKKTCKKFLTAKGKEGVQGNEKST</sequence>
<comment type="caution">
    <text evidence="2">The sequence shown here is derived from an EMBL/GenBank/DDBJ whole genome shotgun (WGS) entry which is preliminary data.</text>
</comment>
<evidence type="ECO:0000256" key="1">
    <source>
        <dbReference type="SAM" id="MobiDB-lite"/>
    </source>
</evidence>
<dbReference type="EMBL" id="BTGU01007352">
    <property type="protein sequence ID" value="GMN31357.1"/>
    <property type="molecule type" value="Genomic_DNA"/>
</dbReference>
<keyword evidence="3" id="KW-1185">Reference proteome</keyword>
<evidence type="ECO:0000313" key="2">
    <source>
        <dbReference type="EMBL" id="GMN31357.1"/>
    </source>
</evidence>
<protein>
    <submittedName>
        <fullName evidence="2">Uncharacterized protein</fullName>
    </submittedName>
</protein>
<accession>A0AA87ZAD3</accession>
<dbReference type="AlphaFoldDB" id="A0AA87ZAD3"/>
<proteinExistence type="predicted"/>
<organism evidence="2 3">
    <name type="scientific">Ficus carica</name>
    <name type="common">Common fig</name>
    <dbReference type="NCBI Taxonomy" id="3494"/>
    <lineage>
        <taxon>Eukaryota</taxon>
        <taxon>Viridiplantae</taxon>
        <taxon>Streptophyta</taxon>
        <taxon>Embryophyta</taxon>
        <taxon>Tracheophyta</taxon>
        <taxon>Spermatophyta</taxon>
        <taxon>Magnoliopsida</taxon>
        <taxon>eudicotyledons</taxon>
        <taxon>Gunneridae</taxon>
        <taxon>Pentapetalae</taxon>
        <taxon>rosids</taxon>
        <taxon>fabids</taxon>
        <taxon>Rosales</taxon>
        <taxon>Moraceae</taxon>
        <taxon>Ficeae</taxon>
        <taxon>Ficus</taxon>
    </lineage>
</organism>
<name>A0AA87ZAD3_FICCA</name>
<gene>
    <name evidence="2" type="ORF">TIFTF001_049677</name>
</gene>
<evidence type="ECO:0000313" key="3">
    <source>
        <dbReference type="Proteomes" id="UP001187192"/>
    </source>
</evidence>
<reference evidence="2" key="1">
    <citation type="submission" date="2023-07" db="EMBL/GenBank/DDBJ databases">
        <title>draft genome sequence of fig (Ficus carica).</title>
        <authorList>
            <person name="Takahashi T."/>
            <person name="Nishimura K."/>
        </authorList>
    </citation>
    <scope>NUCLEOTIDE SEQUENCE</scope>
</reference>
<feature type="region of interest" description="Disordered" evidence="1">
    <location>
        <begin position="82"/>
        <end position="111"/>
    </location>
</feature>
<feature type="compositionally biased region" description="Basic residues" evidence="1">
    <location>
        <begin position="90"/>
        <end position="99"/>
    </location>
</feature>